<gene>
    <name evidence="2" type="ORF">CAMPLR22A2D_LOCUS20</name>
</gene>
<dbReference type="GO" id="GO:0004523">
    <property type="term" value="F:RNA-DNA hybrid ribonuclease activity"/>
    <property type="evidence" value="ECO:0007669"/>
    <property type="project" value="InterPro"/>
</dbReference>
<accession>A0A7H4L9Z4</accession>
<dbReference type="Gene3D" id="3.30.420.10">
    <property type="entry name" value="Ribonuclease H-like superfamily/Ribonuclease H"/>
    <property type="match status" value="1"/>
</dbReference>
<evidence type="ECO:0000313" key="3">
    <source>
        <dbReference type="Proteomes" id="UP000280104"/>
    </source>
</evidence>
<dbReference type="AlphaFoldDB" id="A0A7H4L9Z4"/>
<dbReference type="EMBL" id="LS480641">
    <property type="protein sequence ID" value="SPT15432.1"/>
    <property type="molecule type" value="Genomic_DNA"/>
</dbReference>
<sequence>MAENVVIACDPKAVLKKDGWRKPPNGFAKLNVDAAFDYDALHGAMGAVIRDDRGHFIVSGNKLIESCYDPLSVEALALKFGLQLSSSAGCNRLVVNSDSLELMEIMTKDGQYAGNSAAIIDDCYHLACEFSSIRFELCPREANVVAHELASVARSKFCSEWIEIAPNKLLPLLHKDASVITNE</sequence>
<dbReference type="InterPro" id="IPR002156">
    <property type="entry name" value="RNaseH_domain"/>
</dbReference>
<dbReference type="SUPFAM" id="SSF53098">
    <property type="entry name" value="Ribonuclease H-like"/>
    <property type="match status" value="1"/>
</dbReference>
<dbReference type="InterPro" id="IPR036397">
    <property type="entry name" value="RNaseH_sf"/>
</dbReference>
<evidence type="ECO:0000259" key="1">
    <source>
        <dbReference type="Pfam" id="PF13456"/>
    </source>
</evidence>
<feature type="domain" description="RNase H type-1" evidence="1">
    <location>
        <begin position="31"/>
        <end position="151"/>
    </location>
</feature>
<name>A0A7H4L9Z4_WHEAT</name>
<dbReference type="CDD" id="cd06222">
    <property type="entry name" value="RNase_H_like"/>
    <property type="match status" value="1"/>
</dbReference>
<reference evidence="2 3" key="1">
    <citation type="submission" date="2018-05" db="EMBL/GenBank/DDBJ databases">
        <authorList>
            <person name="Thind KAUR A."/>
        </authorList>
    </citation>
    <scope>NUCLEOTIDE SEQUENCE [LARGE SCALE GENOMIC DNA]</scope>
</reference>
<dbReference type="InterPro" id="IPR052929">
    <property type="entry name" value="RNase_H-like_EbsB-rel"/>
</dbReference>
<dbReference type="Proteomes" id="UP000280104">
    <property type="component" value="Chromosome II"/>
</dbReference>
<proteinExistence type="predicted"/>
<dbReference type="PANTHER" id="PTHR47074:SF47">
    <property type="entry name" value="RNASE H TYPE-1 DOMAIN-CONTAINING PROTEIN"/>
    <property type="match status" value="1"/>
</dbReference>
<dbReference type="InterPro" id="IPR012337">
    <property type="entry name" value="RNaseH-like_sf"/>
</dbReference>
<dbReference type="PANTHER" id="PTHR47074">
    <property type="entry name" value="BNAC02G40300D PROTEIN"/>
    <property type="match status" value="1"/>
</dbReference>
<dbReference type="GO" id="GO:0003676">
    <property type="term" value="F:nucleic acid binding"/>
    <property type="evidence" value="ECO:0007669"/>
    <property type="project" value="InterPro"/>
</dbReference>
<organism evidence="2 3">
    <name type="scientific">Triticum aestivum</name>
    <name type="common">Wheat</name>
    <dbReference type="NCBI Taxonomy" id="4565"/>
    <lineage>
        <taxon>Eukaryota</taxon>
        <taxon>Viridiplantae</taxon>
        <taxon>Streptophyta</taxon>
        <taxon>Embryophyta</taxon>
        <taxon>Tracheophyta</taxon>
        <taxon>Spermatophyta</taxon>
        <taxon>Magnoliopsida</taxon>
        <taxon>Liliopsida</taxon>
        <taxon>Poales</taxon>
        <taxon>Poaceae</taxon>
        <taxon>BOP clade</taxon>
        <taxon>Pooideae</taxon>
        <taxon>Triticodae</taxon>
        <taxon>Triticeae</taxon>
        <taxon>Triticinae</taxon>
        <taxon>Triticum</taxon>
    </lineage>
</organism>
<evidence type="ECO:0000313" key="2">
    <source>
        <dbReference type="EMBL" id="SPT15432.1"/>
    </source>
</evidence>
<protein>
    <recommendedName>
        <fullName evidence="1">RNase H type-1 domain-containing protein</fullName>
    </recommendedName>
</protein>
<dbReference type="InterPro" id="IPR044730">
    <property type="entry name" value="RNase_H-like_dom_plant"/>
</dbReference>
<dbReference type="Pfam" id="PF13456">
    <property type="entry name" value="RVT_3"/>
    <property type="match status" value="1"/>
</dbReference>